<accession>A0AAE3MGE2</accession>
<evidence type="ECO:0008006" key="3">
    <source>
        <dbReference type="Google" id="ProtNLM"/>
    </source>
</evidence>
<proteinExistence type="predicted"/>
<comment type="caution">
    <text evidence="1">The sequence shown here is derived from an EMBL/GenBank/DDBJ whole genome shotgun (WGS) entry which is preliminary data.</text>
</comment>
<dbReference type="RefSeq" id="WP_301201470.1">
    <property type="nucleotide sequence ID" value="NZ_JAPDPI010000041.1"/>
</dbReference>
<evidence type="ECO:0000313" key="1">
    <source>
        <dbReference type="EMBL" id="MCW3807251.1"/>
    </source>
</evidence>
<keyword evidence="2" id="KW-1185">Reference proteome</keyword>
<evidence type="ECO:0000313" key="2">
    <source>
        <dbReference type="Proteomes" id="UP001207408"/>
    </source>
</evidence>
<protein>
    <recommendedName>
        <fullName evidence="3">Adhesin domain-containing protein</fullName>
    </recommendedName>
</protein>
<dbReference type="EMBL" id="JAPDPI010000041">
    <property type="protein sequence ID" value="MCW3807251.1"/>
    <property type="molecule type" value="Genomic_DNA"/>
</dbReference>
<sequence length="351" mass="39449">MNKKIIKILVGLFFINMVVFSQTRITTDFKDYRLEIFESTNINNLEIKGNHANINLLNWDKDSISVETILEIISDKPNLSKEMLDEVTIKIVTYGNTLQVRTSFSEDFNRTIPYKINYNIFFPKNLSVNLFNSHGSVSLSECIGGIKTNLNYCDININNIATDNNSLANSCEFNYCKGHINHLGTSQLTVNNSELNIMEVNDIMINSEYSLIDIKQANSIQGTSKIDNLLIGDISDIKLKASNSTVNINNIGVNALFECESGTLNISNSAKDLSQLTINNSKTATTIKLHPLLSYYINGEIYKGKLIHPQQNNIQIIKDLEKISINGTVGVMDQSESKVIIFNKNQNIEFK</sequence>
<reference evidence="1" key="1">
    <citation type="submission" date="2022-10" db="EMBL/GenBank/DDBJ databases">
        <authorList>
            <person name="Yu W.X."/>
        </authorList>
    </citation>
    <scope>NUCLEOTIDE SEQUENCE</scope>
    <source>
        <strain evidence="1">D04</strain>
    </source>
</reference>
<organism evidence="1 2">
    <name type="scientific">Plebeiibacterium marinum</name>
    <dbReference type="NCBI Taxonomy" id="2992111"/>
    <lineage>
        <taxon>Bacteria</taxon>
        <taxon>Pseudomonadati</taxon>
        <taxon>Bacteroidota</taxon>
        <taxon>Bacteroidia</taxon>
        <taxon>Marinilabiliales</taxon>
        <taxon>Marinilabiliaceae</taxon>
        <taxon>Plebeiibacterium</taxon>
    </lineage>
</organism>
<dbReference type="Proteomes" id="UP001207408">
    <property type="component" value="Unassembled WGS sequence"/>
</dbReference>
<gene>
    <name evidence="1" type="ORF">OM074_16560</name>
</gene>
<name>A0AAE3MGE2_9BACT</name>
<dbReference type="AlphaFoldDB" id="A0AAE3MGE2"/>